<feature type="signal peptide" evidence="1">
    <location>
        <begin position="1"/>
        <end position="27"/>
    </location>
</feature>
<feature type="chain" id="PRO_5002206363" evidence="1">
    <location>
        <begin position="28"/>
        <end position="166"/>
    </location>
</feature>
<evidence type="ECO:0000313" key="2">
    <source>
        <dbReference type="EMBL" id="KIJ98851.1"/>
    </source>
</evidence>
<name>A0A0C9XMT6_9AGAR</name>
<evidence type="ECO:0000256" key="1">
    <source>
        <dbReference type="SAM" id="SignalP"/>
    </source>
</evidence>
<dbReference type="HOGENOM" id="CLU_1602990_0_0_1"/>
<sequence length="166" mass="18211">MLMLFSALPTAGYAVALLALFVDLSSPITVFPGGDTVTLLGPADPYPPDSIWVLPNQYSASCHFGTASVAQKPTYSILPFWFSIGVYPYIRISHSSVNLSLLPPHRIRTLAYFPNSIYKLRHDTVYGTAPFGNAQGVQHYSRIVTREAQPYSQRVTFIVSRASLAG</sequence>
<reference evidence="3" key="2">
    <citation type="submission" date="2015-01" db="EMBL/GenBank/DDBJ databases">
        <title>Evolutionary Origins and Diversification of the Mycorrhizal Mutualists.</title>
        <authorList>
            <consortium name="DOE Joint Genome Institute"/>
            <consortium name="Mycorrhizal Genomics Consortium"/>
            <person name="Kohler A."/>
            <person name="Kuo A."/>
            <person name="Nagy L.G."/>
            <person name="Floudas D."/>
            <person name="Copeland A."/>
            <person name="Barry K.W."/>
            <person name="Cichocki N."/>
            <person name="Veneault-Fourrey C."/>
            <person name="LaButti K."/>
            <person name="Lindquist E.A."/>
            <person name="Lipzen A."/>
            <person name="Lundell T."/>
            <person name="Morin E."/>
            <person name="Murat C."/>
            <person name="Riley R."/>
            <person name="Ohm R."/>
            <person name="Sun H."/>
            <person name="Tunlid A."/>
            <person name="Henrissat B."/>
            <person name="Grigoriev I.V."/>
            <person name="Hibbett D.S."/>
            <person name="Martin F."/>
        </authorList>
    </citation>
    <scope>NUCLEOTIDE SEQUENCE [LARGE SCALE GENOMIC DNA]</scope>
    <source>
        <strain evidence="3">LaAM-08-1</strain>
    </source>
</reference>
<accession>A0A0C9XMT6</accession>
<organism evidence="2 3">
    <name type="scientific">Laccaria amethystina LaAM-08-1</name>
    <dbReference type="NCBI Taxonomy" id="1095629"/>
    <lineage>
        <taxon>Eukaryota</taxon>
        <taxon>Fungi</taxon>
        <taxon>Dikarya</taxon>
        <taxon>Basidiomycota</taxon>
        <taxon>Agaricomycotina</taxon>
        <taxon>Agaricomycetes</taxon>
        <taxon>Agaricomycetidae</taxon>
        <taxon>Agaricales</taxon>
        <taxon>Agaricineae</taxon>
        <taxon>Hydnangiaceae</taxon>
        <taxon>Laccaria</taxon>
    </lineage>
</organism>
<evidence type="ECO:0000313" key="3">
    <source>
        <dbReference type="Proteomes" id="UP000054477"/>
    </source>
</evidence>
<gene>
    <name evidence="2" type="ORF">K443DRAFT_8876</name>
</gene>
<dbReference type="AlphaFoldDB" id="A0A0C9XMT6"/>
<dbReference type="EMBL" id="KN838660">
    <property type="protein sequence ID" value="KIJ98851.1"/>
    <property type="molecule type" value="Genomic_DNA"/>
</dbReference>
<protein>
    <submittedName>
        <fullName evidence="2">Uncharacterized protein</fullName>
    </submittedName>
</protein>
<keyword evidence="3" id="KW-1185">Reference proteome</keyword>
<reference evidence="2 3" key="1">
    <citation type="submission" date="2014-04" db="EMBL/GenBank/DDBJ databases">
        <authorList>
            <consortium name="DOE Joint Genome Institute"/>
            <person name="Kuo A."/>
            <person name="Kohler A."/>
            <person name="Nagy L.G."/>
            <person name="Floudas D."/>
            <person name="Copeland A."/>
            <person name="Barry K.W."/>
            <person name="Cichocki N."/>
            <person name="Veneault-Fourrey C."/>
            <person name="LaButti K."/>
            <person name="Lindquist E.A."/>
            <person name="Lipzen A."/>
            <person name="Lundell T."/>
            <person name="Morin E."/>
            <person name="Murat C."/>
            <person name="Sun H."/>
            <person name="Tunlid A."/>
            <person name="Henrissat B."/>
            <person name="Grigoriev I.V."/>
            <person name="Hibbett D.S."/>
            <person name="Martin F."/>
            <person name="Nordberg H.P."/>
            <person name="Cantor M.N."/>
            <person name="Hua S.X."/>
        </authorList>
    </citation>
    <scope>NUCLEOTIDE SEQUENCE [LARGE SCALE GENOMIC DNA]</scope>
    <source>
        <strain evidence="2 3">LaAM-08-1</strain>
    </source>
</reference>
<dbReference type="Proteomes" id="UP000054477">
    <property type="component" value="Unassembled WGS sequence"/>
</dbReference>
<proteinExistence type="predicted"/>
<keyword evidence="1" id="KW-0732">Signal</keyword>